<comment type="caution">
    <text evidence="2">The sequence shown here is derived from an EMBL/GenBank/DDBJ whole genome shotgun (WGS) entry which is preliminary data.</text>
</comment>
<proteinExistence type="predicted"/>
<dbReference type="Pfam" id="PF00651">
    <property type="entry name" value="BTB"/>
    <property type="match status" value="1"/>
</dbReference>
<dbReference type="InterPro" id="IPR011333">
    <property type="entry name" value="SKP1/BTB/POZ_sf"/>
</dbReference>
<dbReference type="PROSITE" id="PS50097">
    <property type="entry name" value="BTB"/>
    <property type="match status" value="1"/>
</dbReference>
<name>A0AAV5S9D9_9BILA</name>
<dbReference type="PANTHER" id="PTHR47022">
    <property type="entry name" value="BTB AND MATH DOMAIN-CONTAINING PROTEIN 36-RELATED"/>
    <property type="match status" value="1"/>
</dbReference>
<sequence>RSIFFFRMTDNSSNIVLRWEIDNAAATFTSRNAQTRVFNEGGFEWIAGFRPEYLADTANMFLACCNQRGGEWKCEADVEYIAFRTGKSPATLKKSVKFNEGERVHELFTFGVSSSQLDMGFIKDKAVLEFHINIINSEGGSSIENTLDLSKFSSSNETRNVTLLIGDRKLQVSKEFLAIHSPVFNAMFYGNFAEKEKEEIEIKDVVYEEFVDLLHLIFPGRAMVTDSTVLHILALGDRFQMERVLDLSERFIRDSEKFKTAEKLRIADQYRLSMLRDFCLQTFSTAREIGKLQSTPEYPNFSDKMKVAICDRMMNLVNLMI</sequence>
<evidence type="ECO:0000313" key="3">
    <source>
        <dbReference type="Proteomes" id="UP001432027"/>
    </source>
</evidence>
<gene>
    <name evidence="2" type="ORF">PENTCL1PPCAC_783</name>
</gene>
<feature type="domain" description="BTB" evidence="1">
    <location>
        <begin position="159"/>
        <end position="226"/>
    </location>
</feature>
<evidence type="ECO:0000259" key="1">
    <source>
        <dbReference type="PROSITE" id="PS50097"/>
    </source>
</evidence>
<organism evidence="2 3">
    <name type="scientific">Pristionchus entomophagus</name>
    <dbReference type="NCBI Taxonomy" id="358040"/>
    <lineage>
        <taxon>Eukaryota</taxon>
        <taxon>Metazoa</taxon>
        <taxon>Ecdysozoa</taxon>
        <taxon>Nematoda</taxon>
        <taxon>Chromadorea</taxon>
        <taxon>Rhabditida</taxon>
        <taxon>Rhabditina</taxon>
        <taxon>Diplogasteromorpha</taxon>
        <taxon>Diplogasteroidea</taxon>
        <taxon>Neodiplogasteridae</taxon>
        <taxon>Pristionchus</taxon>
    </lineage>
</organism>
<protein>
    <recommendedName>
        <fullName evidence="1">BTB domain-containing protein</fullName>
    </recommendedName>
</protein>
<dbReference type="EMBL" id="BTSX01000001">
    <property type="protein sequence ID" value="GMS78608.1"/>
    <property type="molecule type" value="Genomic_DNA"/>
</dbReference>
<dbReference type="PANTHER" id="PTHR47022:SF1">
    <property type="entry name" value="BTB AND MATH DOMAIN-CONTAINING PROTEIN 36-RELATED"/>
    <property type="match status" value="1"/>
</dbReference>
<reference evidence="2" key="1">
    <citation type="submission" date="2023-10" db="EMBL/GenBank/DDBJ databases">
        <title>Genome assembly of Pristionchus species.</title>
        <authorList>
            <person name="Yoshida K."/>
            <person name="Sommer R.J."/>
        </authorList>
    </citation>
    <scope>NUCLEOTIDE SEQUENCE</scope>
    <source>
        <strain evidence="2">RS0144</strain>
    </source>
</reference>
<feature type="non-terminal residue" evidence="2">
    <location>
        <position position="1"/>
    </location>
</feature>
<dbReference type="InterPro" id="IPR000210">
    <property type="entry name" value="BTB/POZ_dom"/>
</dbReference>
<dbReference type="SUPFAM" id="SSF54695">
    <property type="entry name" value="POZ domain"/>
    <property type="match status" value="1"/>
</dbReference>
<dbReference type="Proteomes" id="UP001432027">
    <property type="component" value="Unassembled WGS sequence"/>
</dbReference>
<evidence type="ECO:0000313" key="2">
    <source>
        <dbReference type="EMBL" id="GMS78608.1"/>
    </source>
</evidence>
<keyword evidence="3" id="KW-1185">Reference proteome</keyword>
<dbReference type="SMART" id="SM00225">
    <property type="entry name" value="BTB"/>
    <property type="match status" value="1"/>
</dbReference>
<dbReference type="AlphaFoldDB" id="A0AAV5S9D9"/>
<accession>A0AAV5S9D9</accession>
<dbReference type="Gene3D" id="3.30.710.10">
    <property type="entry name" value="Potassium Channel Kv1.1, Chain A"/>
    <property type="match status" value="1"/>
</dbReference>